<accession>G3U491</accession>
<evidence type="ECO:0000256" key="6">
    <source>
        <dbReference type="ARBA" id="ARBA00022826"/>
    </source>
</evidence>
<evidence type="ECO:0000256" key="4">
    <source>
        <dbReference type="ARBA" id="ARBA00022538"/>
    </source>
</evidence>
<feature type="transmembrane region" description="Helical" evidence="13">
    <location>
        <begin position="269"/>
        <end position="290"/>
    </location>
</feature>
<keyword evidence="17" id="KW-1185">Reference proteome</keyword>
<dbReference type="eggNOG" id="KOG3713">
    <property type="taxonomic scope" value="Eukaryota"/>
</dbReference>
<evidence type="ECO:0000256" key="5">
    <source>
        <dbReference type="ARBA" id="ARBA00022692"/>
    </source>
</evidence>
<dbReference type="InterPro" id="IPR003969">
    <property type="entry name" value="K_chnl_volt-dep_Kv6"/>
</dbReference>
<dbReference type="PRINTS" id="PR01492">
    <property type="entry name" value="KV6CHANNEL"/>
</dbReference>
<keyword evidence="7" id="KW-0851">Voltage-gated channel</keyword>
<dbReference type="SUPFAM" id="SSF81324">
    <property type="entry name" value="Voltage-gated potassium channels"/>
    <property type="match status" value="1"/>
</dbReference>
<dbReference type="SUPFAM" id="SSF54695">
    <property type="entry name" value="POZ domain"/>
    <property type="match status" value="1"/>
</dbReference>
<evidence type="ECO:0000256" key="12">
    <source>
        <dbReference type="ARBA" id="ARBA00023303"/>
    </source>
</evidence>
<dbReference type="GO" id="GO:0051260">
    <property type="term" value="P:protein homooligomerization"/>
    <property type="evidence" value="ECO:0007669"/>
    <property type="project" value="InterPro"/>
</dbReference>
<keyword evidence="9 13" id="KW-1133">Transmembrane helix</keyword>
<evidence type="ECO:0000256" key="10">
    <source>
        <dbReference type="ARBA" id="ARBA00023065"/>
    </source>
</evidence>
<dbReference type="GeneTree" id="ENSGT00940000160858"/>
<keyword evidence="2" id="KW-0813">Transport</keyword>
<dbReference type="Ensembl" id="ENSLAFT00000031490.1">
    <property type="protein sequence ID" value="ENSLAFP00000022649.1"/>
    <property type="gene ID" value="ENSLAFG00000032162.1"/>
</dbReference>
<sequence length="362" mass="40124">RAFAPAAAPDELLRVCDEYDAGRDEFFFDRNPSAFRIIAALLRAGKLRLLRDSCALAFRDELAYWGIDEARLERCCLRRLRRREEEVAEAERGAGPGHASLGSQECTLGPAGRLARGRRLLREVVENPHSGLAGKLFACVSVSFVAITAVGLCLSTGECSPKCRKLFVLETVCVAWFSFEFLLRSVQAESKCAFLRTPLNIIDILAILPFYVSLLVDLATRGGNKLLERAGLVLRLLRALRVLYVMRLARHSLGLRTLGLTARRCARELGLLLLFLCVAMALFAPLVHLAERELGARHNFSSEPASYWWAVISMTTEGYGDMVPRSPGQVVALSSIFSGILLLAFPVTSIFHTFSRSYSELK</sequence>
<dbReference type="InterPro" id="IPR027359">
    <property type="entry name" value="Volt_channel_dom_sf"/>
</dbReference>
<organism evidence="16 17">
    <name type="scientific">Loxodonta africana</name>
    <name type="common">African elephant</name>
    <dbReference type="NCBI Taxonomy" id="9785"/>
    <lineage>
        <taxon>Eukaryota</taxon>
        <taxon>Metazoa</taxon>
        <taxon>Chordata</taxon>
        <taxon>Craniata</taxon>
        <taxon>Vertebrata</taxon>
        <taxon>Euteleostomi</taxon>
        <taxon>Mammalia</taxon>
        <taxon>Eutheria</taxon>
        <taxon>Afrotheria</taxon>
        <taxon>Proboscidea</taxon>
        <taxon>Elephantidae</taxon>
        <taxon>Loxodonta</taxon>
    </lineage>
</organism>
<dbReference type="Pfam" id="PF00520">
    <property type="entry name" value="Ion_trans"/>
    <property type="match status" value="1"/>
</dbReference>
<feature type="transmembrane region" description="Helical" evidence="13">
    <location>
        <begin position="198"/>
        <end position="220"/>
    </location>
</feature>
<reference evidence="16 17" key="1">
    <citation type="submission" date="2009-06" db="EMBL/GenBank/DDBJ databases">
        <title>The Genome Sequence of Loxodonta africana (African elephant).</title>
        <authorList>
            <person name="Di Palma F."/>
            <person name="Heiman D."/>
            <person name="Young S."/>
            <person name="Johnson J."/>
            <person name="Lander E.S."/>
            <person name="Lindblad-Toh K."/>
        </authorList>
    </citation>
    <scope>NUCLEOTIDE SEQUENCE [LARGE SCALE GENOMIC DNA]</scope>
    <source>
        <strain evidence="16 17">Isolate ISIS603380</strain>
    </source>
</reference>
<dbReference type="Gene3D" id="1.10.287.70">
    <property type="match status" value="1"/>
</dbReference>
<dbReference type="STRING" id="9785.ENSLAFP00000022649"/>
<dbReference type="FunCoup" id="G3U491">
    <property type="interactions" value="2"/>
</dbReference>
<feature type="transmembrane region" description="Helical" evidence="13">
    <location>
        <begin position="330"/>
        <end position="354"/>
    </location>
</feature>
<dbReference type="InterPro" id="IPR003131">
    <property type="entry name" value="T1-type_BTB"/>
</dbReference>
<keyword evidence="11 13" id="KW-0472">Membrane</keyword>
<gene>
    <name evidence="16" type="primary">KCNG2</name>
</gene>
<dbReference type="InterPro" id="IPR003968">
    <property type="entry name" value="K_chnl_volt-dep_Kv"/>
</dbReference>
<evidence type="ECO:0000256" key="1">
    <source>
        <dbReference type="ARBA" id="ARBA00004651"/>
    </source>
</evidence>
<keyword evidence="6" id="KW-0631">Potassium channel</keyword>
<evidence type="ECO:0000256" key="3">
    <source>
        <dbReference type="ARBA" id="ARBA00022475"/>
    </source>
</evidence>
<feature type="domain" description="Ion transport" evidence="14">
    <location>
        <begin position="135"/>
        <end position="360"/>
    </location>
</feature>
<comment type="subcellular location">
    <subcellularLocation>
        <location evidence="1">Cell membrane</location>
        <topology evidence="1">Multi-pass membrane protein</topology>
    </subcellularLocation>
</comment>
<dbReference type="InterPro" id="IPR011333">
    <property type="entry name" value="SKP1/BTB/POZ_sf"/>
</dbReference>
<dbReference type="InterPro" id="IPR005821">
    <property type="entry name" value="Ion_trans_dom"/>
</dbReference>
<dbReference type="OMA" id="FEREMVF"/>
<dbReference type="Proteomes" id="UP000007646">
    <property type="component" value="Unassembled WGS sequence"/>
</dbReference>
<feature type="transmembrane region" description="Helical" evidence="13">
    <location>
        <begin position="166"/>
        <end position="186"/>
    </location>
</feature>
<reference evidence="16" key="3">
    <citation type="submission" date="2025-09" db="UniProtKB">
        <authorList>
            <consortium name="Ensembl"/>
        </authorList>
    </citation>
    <scope>IDENTIFICATION</scope>
    <source>
        <strain evidence="16">Isolate ISIS603380</strain>
    </source>
</reference>
<protein>
    <submittedName>
        <fullName evidence="16">Potassium voltage-gated channel modifier subfamily G member 2</fullName>
    </submittedName>
</protein>
<feature type="domain" description="Potassium channel tetramerisation-type BTB" evidence="15">
    <location>
        <begin position="14"/>
        <end position="75"/>
    </location>
</feature>
<evidence type="ECO:0000313" key="16">
    <source>
        <dbReference type="Ensembl" id="ENSLAFP00000022649.1"/>
    </source>
</evidence>
<keyword evidence="8" id="KW-0630">Potassium</keyword>
<keyword evidence="10" id="KW-0406">Ion transport</keyword>
<keyword evidence="12" id="KW-0407">Ion channel</keyword>
<proteinExistence type="predicted"/>
<dbReference type="Pfam" id="PF02214">
    <property type="entry name" value="BTB_2"/>
    <property type="match status" value="1"/>
</dbReference>
<evidence type="ECO:0000313" key="17">
    <source>
        <dbReference type="Proteomes" id="UP000007646"/>
    </source>
</evidence>
<dbReference type="GO" id="GO:0001508">
    <property type="term" value="P:action potential"/>
    <property type="evidence" value="ECO:0007669"/>
    <property type="project" value="TreeGrafter"/>
</dbReference>
<name>G3U491_LOXAF</name>
<dbReference type="AlphaFoldDB" id="G3U491"/>
<dbReference type="PRINTS" id="PR01491">
    <property type="entry name" value="KVCHANNEL"/>
</dbReference>
<evidence type="ECO:0000256" key="8">
    <source>
        <dbReference type="ARBA" id="ARBA00022958"/>
    </source>
</evidence>
<evidence type="ECO:0000259" key="15">
    <source>
        <dbReference type="Pfam" id="PF02214"/>
    </source>
</evidence>
<dbReference type="PANTHER" id="PTHR11537">
    <property type="entry name" value="VOLTAGE-GATED POTASSIUM CHANNEL"/>
    <property type="match status" value="1"/>
</dbReference>
<dbReference type="InParanoid" id="G3U491"/>
<dbReference type="GO" id="GO:0005249">
    <property type="term" value="F:voltage-gated potassium channel activity"/>
    <property type="evidence" value="ECO:0007669"/>
    <property type="project" value="InterPro"/>
</dbReference>
<evidence type="ECO:0000256" key="2">
    <source>
        <dbReference type="ARBA" id="ARBA00022448"/>
    </source>
</evidence>
<dbReference type="Gene3D" id="1.20.120.350">
    <property type="entry name" value="Voltage-gated potassium channels. Chain C"/>
    <property type="match status" value="1"/>
</dbReference>
<evidence type="ECO:0000259" key="14">
    <source>
        <dbReference type="Pfam" id="PF00520"/>
    </source>
</evidence>
<dbReference type="PANTHER" id="PTHR11537:SF90">
    <property type="entry name" value="POTASSIUM VOLTAGE-GATED CHANNEL SUBFAMILY G MEMBER 2"/>
    <property type="match status" value="1"/>
</dbReference>
<keyword evidence="3" id="KW-1003">Cell membrane</keyword>
<reference evidence="16" key="2">
    <citation type="submission" date="2025-08" db="UniProtKB">
        <authorList>
            <consortium name="Ensembl"/>
        </authorList>
    </citation>
    <scope>IDENTIFICATION</scope>
    <source>
        <strain evidence="16">Isolate ISIS603380</strain>
    </source>
</reference>
<dbReference type="PRINTS" id="PR00169">
    <property type="entry name" value="KCHANNEL"/>
</dbReference>
<evidence type="ECO:0000256" key="7">
    <source>
        <dbReference type="ARBA" id="ARBA00022882"/>
    </source>
</evidence>
<dbReference type="Gene3D" id="3.30.710.10">
    <property type="entry name" value="Potassium Channel Kv1.1, Chain A"/>
    <property type="match status" value="1"/>
</dbReference>
<evidence type="ECO:0000256" key="9">
    <source>
        <dbReference type="ARBA" id="ARBA00022989"/>
    </source>
</evidence>
<keyword evidence="5 13" id="KW-0812">Transmembrane</keyword>
<dbReference type="FunFam" id="1.10.287.70:FF:000005">
    <property type="entry name" value="potassium voltage-gated channel subfamily G member 1"/>
    <property type="match status" value="1"/>
</dbReference>
<dbReference type="GO" id="GO:0008076">
    <property type="term" value="C:voltage-gated potassium channel complex"/>
    <property type="evidence" value="ECO:0007669"/>
    <property type="project" value="InterPro"/>
</dbReference>
<dbReference type="HOGENOM" id="CLU_011722_4_1_1"/>
<evidence type="ECO:0000256" key="11">
    <source>
        <dbReference type="ARBA" id="ARBA00023136"/>
    </source>
</evidence>
<dbReference type="InterPro" id="IPR028325">
    <property type="entry name" value="VG_K_chnl"/>
</dbReference>
<keyword evidence="4" id="KW-0633">Potassium transport</keyword>
<evidence type="ECO:0000256" key="13">
    <source>
        <dbReference type="SAM" id="Phobius"/>
    </source>
</evidence>
<feature type="transmembrane region" description="Helical" evidence="13">
    <location>
        <begin position="132"/>
        <end position="154"/>
    </location>
</feature>